<dbReference type="Gene3D" id="3.40.50.720">
    <property type="entry name" value="NAD(P)-binding Rossmann-like Domain"/>
    <property type="match status" value="1"/>
</dbReference>
<name>A0A433XG70_9HYPH</name>
<dbReference type="InterPro" id="IPR036291">
    <property type="entry name" value="NAD(P)-bd_dom_sf"/>
</dbReference>
<keyword evidence="1" id="KW-0472">Membrane</keyword>
<evidence type="ECO:0000256" key="1">
    <source>
        <dbReference type="SAM" id="Phobius"/>
    </source>
</evidence>
<keyword evidence="1" id="KW-0812">Transmembrane</keyword>
<dbReference type="SUPFAM" id="SSF51735">
    <property type="entry name" value="NAD(P)-binding Rossmann-fold domains"/>
    <property type="match status" value="1"/>
</dbReference>
<comment type="caution">
    <text evidence="3">The sequence shown here is derived from an EMBL/GenBank/DDBJ whole genome shotgun (WGS) entry which is preliminary data.</text>
</comment>
<dbReference type="EMBL" id="RZNJ01000002">
    <property type="protein sequence ID" value="RUT32948.1"/>
    <property type="molecule type" value="Genomic_DNA"/>
</dbReference>
<evidence type="ECO:0000259" key="2">
    <source>
        <dbReference type="Pfam" id="PF04116"/>
    </source>
</evidence>
<evidence type="ECO:0000313" key="4">
    <source>
        <dbReference type="Proteomes" id="UP000281547"/>
    </source>
</evidence>
<proteinExistence type="predicted"/>
<dbReference type="Proteomes" id="UP000281547">
    <property type="component" value="Unassembled WGS sequence"/>
</dbReference>
<dbReference type="OrthoDB" id="7938775at2"/>
<accession>A0A433XG70</accession>
<feature type="transmembrane region" description="Helical" evidence="1">
    <location>
        <begin position="94"/>
        <end position="117"/>
    </location>
</feature>
<protein>
    <recommendedName>
        <fullName evidence="2">Fatty acid hydroxylase domain-containing protein</fullName>
    </recommendedName>
</protein>
<dbReference type="RefSeq" id="WP_127187905.1">
    <property type="nucleotide sequence ID" value="NZ_RZNJ01000002.1"/>
</dbReference>
<evidence type="ECO:0000313" key="3">
    <source>
        <dbReference type="EMBL" id="RUT32948.1"/>
    </source>
</evidence>
<dbReference type="GO" id="GO:0005506">
    <property type="term" value="F:iron ion binding"/>
    <property type="evidence" value="ECO:0007669"/>
    <property type="project" value="InterPro"/>
</dbReference>
<dbReference type="InterPro" id="IPR006694">
    <property type="entry name" value="Fatty_acid_hydroxylase"/>
</dbReference>
<organism evidence="3 4">
    <name type="scientific">Arsenicitalea aurantiaca</name>
    <dbReference type="NCBI Taxonomy" id="1783274"/>
    <lineage>
        <taxon>Bacteria</taxon>
        <taxon>Pseudomonadati</taxon>
        <taxon>Pseudomonadota</taxon>
        <taxon>Alphaproteobacteria</taxon>
        <taxon>Hyphomicrobiales</taxon>
        <taxon>Devosiaceae</taxon>
        <taxon>Arsenicitalea</taxon>
    </lineage>
</organism>
<keyword evidence="1" id="KW-1133">Transmembrane helix</keyword>
<sequence length="386" mass="44031">MMDILQDLTVWTILSWLLQGAVVFVISTFIFDVVHWALHKWAKSSNPMLRMFSGWHNVHHKFLDEKMNINPQWVKANFWAHLVPEFGTSVFGTVIFYAFFHWLPVTVILVIHVWMFIGRIKEEGIDYNHMAMDRVGGQRGFFGVDPNYHALHHIHPDQYYSSYVNVFDLVFGTNCKIKKRRFLVTGANGAFGSAMVKRLEKMGAIVETAKSGVDYGPDDYERMREKLERTDVLVLAHGAKSEDCWNANYHSFIAMIDMFTEIGKGRLTAPEVWALGSEIELHGDFGQDELKDYCVTKRAFAAHALGYYKSDALHYRHIVPSAFTSAMGKGMMSAETAVSIAMFFIKRGFTYVPVTLTTLAYWNYFRFLFQKPSATPPSTDSAVPAA</sequence>
<reference evidence="3 4" key="1">
    <citation type="journal article" date="2016" name="Int. J. Syst. Evol. Microbiol.">
        <title>Arsenicitalea aurantiaca gen. nov., sp. nov., a new member of the family Hyphomicrobiaceae, isolated from high-arsenic sediment.</title>
        <authorList>
            <person name="Mu Y."/>
            <person name="Zhou L."/>
            <person name="Zeng X.C."/>
            <person name="Liu L."/>
            <person name="Pan Y."/>
            <person name="Chen X."/>
            <person name="Wang J."/>
            <person name="Li S."/>
            <person name="Li W.J."/>
            <person name="Wang Y."/>
        </authorList>
    </citation>
    <scope>NUCLEOTIDE SEQUENCE [LARGE SCALE GENOMIC DNA]</scope>
    <source>
        <strain evidence="3 4">42-50</strain>
    </source>
</reference>
<dbReference type="AlphaFoldDB" id="A0A433XG70"/>
<gene>
    <name evidence="3" type="ORF">EMQ25_07390</name>
</gene>
<dbReference type="GO" id="GO:0016491">
    <property type="term" value="F:oxidoreductase activity"/>
    <property type="evidence" value="ECO:0007669"/>
    <property type="project" value="InterPro"/>
</dbReference>
<feature type="domain" description="Fatty acid hydroxylase" evidence="2">
    <location>
        <begin position="22"/>
        <end position="173"/>
    </location>
</feature>
<feature type="transmembrane region" description="Helical" evidence="1">
    <location>
        <begin position="12"/>
        <end position="38"/>
    </location>
</feature>
<dbReference type="GO" id="GO:0008610">
    <property type="term" value="P:lipid biosynthetic process"/>
    <property type="evidence" value="ECO:0007669"/>
    <property type="project" value="InterPro"/>
</dbReference>
<dbReference type="Pfam" id="PF04116">
    <property type="entry name" value="FA_hydroxylase"/>
    <property type="match status" value="1"/>
</dbReference>
<keyword evidence="4" id="KW-1185">Reference proteome</keyword>